<name>K9H0G4_9PROT</name>
<evidence type="ECO:0000313" key="2">
    <source>
        <dbReference type="EMBL" id="EKV31710.1"/>
    </source>
</evidence>
<dbReference type="AlphaFoldDB" id="K9H0G4"/>
<comment type="caution">
    <text evidence="2">The sequence shown here is derived from an EMBL/GenBank/DDBJ whole genome shotgun (WGS) entry which is preliminary data.</text>
</comment>
<reference evidence="2 3" key="1">
    <citation type="journal article" date="2013" name="Genome Announc.">
        <title>Draft Genome Sequence of an Alphaproteobacterium, Caenispirillum salinarum AK4(T), Isolated from a Solar Saltern.</title>
        <authorList>
            <person name="Khatri I."/>
            <person name="Singh A."/>
            <person name="Korpole S."/>
            <person name="Pinnaka A.K."/>
            <person name="Subramanian S."/>
        </authorList>
    </citation>
    <scope>NUCLEOTIDE SEQUENCE [LARGE SCALE GENOMIC DNA]</scope>
    <source>
        <strain evidence="2 3">AK4</strain>
    </source>
</reference>
<keyword evidence="3" id="KW-1185">Reference proteome</keyword>
<organism evidence="2 3">
    <name type="scientific">Caenispirillum salinarum AK4</name>
    <dbReference type="NCBI Taxonomy" id="1238182"/>
    <lineage>
        <taxon>Bacteria</taxon>
        <taxon>Pseudomonadati</taxon>
        <taxon>Pseudomonadota</taxon>
        <taxon>Alphaproteobacteria</taxon>
        <taxon>Rhodospirillales</taxon>
        <taxon>Novispirillaceae</taxon>
        <taxon>Caenispirillum</taxon>
    </lineage>
</organism>
<accession>K9H0G4</accession>
<sequence>MQQRAAEDEPAAEKPAPPAPKRRARFTVNAAMGDGKAIAPLPGSLRQPFRSLGTLLSVGRKARLMHTAARLYPILQRIEQKLYPEQQRLLEDMTFDDAVEDASAVERGLRMFDGAWAARLIAVRAADGKPIAPGNRKRTAAACGLTVAEAERLFIDRAVDAAFRENPTMGAKLKGAVGDLEGLRKVRLIANLDALTVEEFSKGLGQNFMPQLARLPGDQLAAVVKLKPYHIRPLRMILARDFHKVLQWTPEFLTAVAESFTCVEQIRDLDDSILDIEDPEAIRVLGAWTIIDITDKVNEERRARGQSRLKGRRFETDIGALRRILGGSFSELVQRGPALLAAYAQIMDDLRALPPEKRPDRIDQMRVFTERYVEYMTPQVLVALKIVGPNNTRVTDRQPTDPTFGEALNLLEGLWNKDRLGRKFFEGPLQEPKGAGAIAVLVKQFAEMKQRGSIKGEGEIVQIVAHSDLLDGPLRPFMKLK</sequence>
<dbReference type="EMBL" id="ANHY01000005">
    <property type="protein sequence ID" value="EKV31710.1"/>
    <property type="molecule type" value="Genomic_DNA"/>
</dbReference>
<dbReference type="Proteomes" id="UP000009881">
    <property type="component" value="Unassembled WGS sequence"/>
</dbReference>
<proteinExistence type="predicted"/>
<feature type="region of interest" description="Disordered" evidence="1">
    <location>
        <begin position="1"/>
        <end position="22"/>
    </location>
</feature>
<dbReference type="eggNOG" id="ENOG502ZCJ9">
    <property type="taxonomic scope" value="Bacteria"/>
</dbReference>
<protein>
    <submittedName>
        <fullName evidence="2">Uncharacterized protein</fullName>
    </submittedName>
</protein>
<evidence type="ECO:0000313" key="3">
    <source>
        <dbReference type="Proteomes" id="UP000009881"/>
    </source>
</evidence>
<gene>
    <name evidence="2" type="ORF">C882_3460</name>
</gene>
<evidence type="ECO:0000256" key="1">
    <source>
        <dbReference type="SAM" id="MobiDB-lite"/>
    </source>
</evidence>